<evidence type="ECO:0000256" key="15">
    <source>
        <dbReference type="HAMAP-Rule" id="MF_00134"/>
    </source>
</evidence>
<comment type="function">
    <text evidence="14">Bifunctional enzyme that catalyzes two sequential steps of tryptophan biosynthetic pathway. The first reaction is catalyzed by the isomerase, coded by the TrpF domain; the second reaction is catalyzed by the synthase, coded by the TrpC domain.</text>
</comment>
<evidence type="ECO:0000256" key="14">
    <source>
        <dbReference type="ARBA" id="ARBA00025592"/>
    </source>
</evidence>
<comment type="similarity">
    <text evidence="15">Belongs to the TrpC family.</text>
</comment>
<dbReference type="PANTHER" id="PTHR22854:SF2">
    <property type="entry name" value="INDOLE-3-GLYCEROL-PHOSPHATE SYNTHASE"/>
    <property type="match status" value="1"/>
</dbReference>
<dbReference type="PROSITE" id="PS00614">
    <property type="entry name" value="IGPS"/>
    <property type="match status" value="1"/>
</dbReference>
<evidence type="ECO:0000256" key="9">
    <source>
        <dbReference type="ARBA" id="ARBA00022822"/>
    </source>
</evidence>
<dbReference type="InterPro" id="IPR013798">
    <property type="entry name" value="Indole-3-glycerol_P_synth_dom"/>
</dbReference>
<comment type="pathway">
    <text evidence="4 15">Amino-acid biosynthesis; L-tryptophan biosynthesis; L-tryptophan from chorismate: step 4/5.</text>
</comment>
<evidence type="ECO:0000256" key="10">
    <source>
        <dbReference type="ARBA" id="ARBA00023141"/>
    </source>
</evidence>
<dbReference type="GO" id="GO:0004425">
    <property type="term" value="F:indole-3-glycerol-phosphate synthase activity"/>
    <property type="evidence" value="ECO:0007669"/>
    <property type="project" value="UniProtKB-UniRule"/>
</dbReference>
<keyword evidence="9 15" id="KW-0822">Tryptophan biosynthesis</keyword>
<dbReference type="EMBL" id="BSPO01000003">
    <property type="protein sequence ID" value="GLS84142.1"/>
    <property type="molecule type" value="Genomic_DNA"/>
</dbReference>
<comment type="pathway">
    <text evidence="3 16">Amino-acid biosynthesis; L-tryptophan biosynthesis; L-tryptophan from chorismate: step 3/5.</text>
</comment>
<comment type="catalytic activity">
    <reaction evidence="1 16">
        <text>N-(5-phospho-beta-D-ribosyl)anthranilate = 1-(2-carboxyphenylamino)-1-deoxy-D-ribulose 5-phosphate</text>
        <dbReference type="Rhea" id="RHEA:21540"/>
        <dbReference type="ChEBI" id="CHEBI:18277"/>
        <dbReference type="ChEBI" id="CHEBI:58613"/>
        <dbReference type="EC" id="5.3.1.24"/>
    </reaction>
</comment>
<evidence type="ECO:0000259" key="17">
    <source>
        <dbReference type="Pfam" id="PF00218"/>
    </source>
</evidence>
<dbReference type="NCBIfam" id="NF006945">
    <property type="entry name" value="PRK09427.1"/>
    <property type="match status" value="1"/>
</dbReference>
<dbReference type="RefSeq" id="WP_095498364.1">
    <property type="nucleotide sequence ID" value="NZ_BSPO01000003.1"/>
</dbReference>
<proteinExistence type="inferred from homology"/>
<name>A0AA37TMC3_9GAMM</name>
<feature type="domain" description="N-(5'phosphoribosyl) anthranilate isomerase (PRAI)" evidence="18">
    <location>
        <begin position="263"/>
        <end position="452"/>
    </location>
</feature>
<dbReference type="CDD" id="cd00405">
    <property type="entry name" value="PRAI"/>
    <property type="match status" value="1"/>
</dbReference>
<dbReference type="EC" id="5.3.1.24" evidence="16"/>
<evidence type="ECO:0000256" key="13">
    <source>
        <dbReference type="ARBA" id="ARBA00023268"/>
    </source>
</evidence>
<protein>
    <recommendedName>
        <fullName evidence="15 16">Multifunctional fusion protein</fullName>
    </recommendedName>
    <domain>
        <recommendedName>
            <fullName evidence="15">Indole-3-glycerol phosphate synthase</fullName>
            <shortName evidence="15">IGPS</shortName>
            <ecNumber evidence="15">4.1.1.48</ecNumber>
        </recommendedName>
    </domain>
    <domain>
        <recommendedName>
            <fullName evidence="16">N-(5'-phosphoribosyl)anthranilate isomerase</fullName>
            <shortName evidence="16">PRAI</shortName>
            <ecNumber evidence="16">5.3.1.24</ecNumber>
        </recommendedName>
    </domain>
</protein>
<dbReference type="InterPro" id="IPR045186">
    <property type="entry name" value="Indole-3-glycerol_P_synth"/>
</dbReference>
<keyword evidence="11 16" id="KW-0413">Isomerase</keyword>
<evidence type="ECO:0000256" key="11">
    <source>
        <dbReference type="ARBA" id="ARBA00023235"/>
    </source>
</evidence>
<keyword evidence="20" id="KW-1185">Reference proteome</keyword>
<keyword evidence="10 15" id="KW-0057">Aromatic amino acid biosynthesis</keyword>
<sequence length="456" mass="49565">MIKVSSEVPSVLAKIVEDKAQQIAALQQQYPAHSLQPKQSDRSLFEALKNGPAGFILECKKASPSKGLIRENFEPANIAATYQGYAAAVSVLTDEKYFQGSFEFLPQVKQHIHQPMLCKDFFVDEYQIDLAAHFGADAILLMLSVLDDQRYQALASHAQTYQLDVLTEVSNEHELERAVALNAQIIGINNRNLRDLTTDLSCTEQLAPRIPNDRVIISESGIYTNQQVRRLAPLVDGFLVGSSLMAQKDLDLACRQLIYGETKICGLSKAQDAQAVASAGAVYGGLIFHPSSPRAVTLETALPITQAAALKFVGVFVNAEIEQVIQSANALSLFAVQLHGDEDQAYVDELKKALVNTEIWQAISPSQTPLMGVDQVLLDHKTAAQPGGSGQTLDWMSPQVQAYKPGFLAGGLTPSNVKQAINAGFIKLDVNSGVEASKGVKSADLITQVMQQIRDY</sequence>
<organism evidence="19 20">
    <name type="scientific">Paraferrimonas haliotis</name>
    <dbReference type="NCBI Taxonomy" id="2013866"/>
    <lineage>
        <taxon>Bacteria</taxon>
        <taxon>Pseudomonadati</taxon>
        <taxon>Pseudomonadota</taxon>
        <taxon>Gammaproteobacteria</taxon>
        <taxon>Alteromonadales</taxon>
        <taxon>Ferrimonadaceae</taxon>
        <taxon>Paraferrimonas</taxon>
    </lineage>
</organism>
<dbReference type="InterPro" id="IPR001240">
    <property type="entry name" value="PRAI_dom"/>
</dbReference>
<keyword evidence="8 15" id="KW-0210">Decarboxylase</keyword>
<accession>A0AA37TMC3</accession>
<dbReference type="AlphaFoldDB" id="A0AA37TMC3"/>
<comment type="similarity">
    <text evidence="16">Belongs to the TrpF family.</text>
</comment>
<evidence type="ECO:0000256" key="2">
    <source>
        <dbReference type="ARBA" id="ARBA00001633"/>
    </source>
</evidence>
<evidence type="ECO:0000256" key="12">
    <source>
        <dbReference type="ARBA" id="ARBA00023239"/>
    </source>
</evidence>
<feature type="domain" description="Indole-3-glycerol phosphate synthase" evidence="17">
    <location>
        <begin position="12"/>
        <end position="257"/>
    </location>
</feature>
<evidence type="ECO:0000256" key="1">
    <source>
        <dbReference type="ARBA" id="ARBA00001164"/>
    </source>
</evidence>
<evidence type="ECO:0000256" key="3">
    <source>
        <dbReference type="ARBA" id="ARBA00004664"/>
    </source>
</evidence>
<evidence type="ECO:0000259" key="18">
    <source>
        <dbReference type="Pfam" id="PF00697"/>
    </source>
</evidence>
<dbReference type="InterPro" id="IPR013785">
    <property type="entry name" value="Aldolase_TIM"/>
</dbReference>
<keyword evidence="13" id="KW-0511">Multifunctional enzyme</keyword>
<dbReference type="SUPFAM" id="SSF51366">
    <property type="entry name" value="Ribulose-phoshate binding barrel"/>
    <property type="match status" value="2"/>
</dbReference>
<comment type="caution">
    <text evidence="19">The sequence shown here is derived from an EMBL/GenBank/DDBJ whole genome shotgun (WGS) entry which is preliminary data.</text>
</comment>
<comment type="catalytic activity">
    <reaction evidence="2 15">
        <text>1-(2-carboxyphenylamino)-1-deoxy-D-ribulose 5-phosphate + H(+) = (1S,2R)-1-C-(indol-3-yl)glycerol 3-phosphate + CO2 + H2O</text>
        <dbReference type="Rhea" id="RHEA:23476"/>
        <dbReference type="ChEBI" id="CHEBI:15377"/>
        <dbReference type="ChEBI" id="CHEBI:15378"/>
        <dbReference type="ChEBI" id="CHEBI:16526"/>
        <dbReference type="ChEBI" id="CHEBI:58613"/>
        <dbReference type="ChEBI" id="CHEBI:58866"/>
        <dbReference type="EC" id="4.1.1.48"/>
    </reaction>
</comment>
<comment type="similarity">
    <text evidence="5">In the N-terminal section; belongs to the TrpC family.</text>
</comment>
<evidence type="ECO:0000256" key="4">
    <source>
        <dbReference type="ARBA" id="ARBA00004696"/>
    </source>
</evidence>
<evidence type="ECO:0000313" key="19">
    <source>
        <dbReference type="EMBL" id="GLS84142.1"/>
    </source>
</evidence>
<dbReference type="EC" id="4.1.1.48" evidence="15"/>
<dbReference type="Gene3D" id="3.20.20.70">
    <property type="entry name" value="Aldolase class I"/>
    <property type="match status" value="2"/>
</dbReference>
<dbReference type="PANTHER" id="PTHR22854">
    <property type="entry name" value="TRYPTOPHAN BIOSYNTHESIS PROTEIN"/>
    <property type="match status" value="1"/>
</dbReference>
<evidence type="ECO:0000256" key="16">
    <source>
        <dbReference type="HAMAP-Rule" id="MF_00135"/>
    </source>
</evidence>
<evidence type="ECO:0000256" key="6">
    <source>
        <dbReference type="ARBA" id="ARBA00009847"/>
    </source>
</evidence>
<evidence type="ECO:0000256" key="5">
    <source>
        <dbReference type="ARBA" id="ARBA00007902"/>
    </source>
</evidence>
<dbReference type="GO" id="GO:0004640">
    <property type="term" value="F:phosphoribosylanthranilate isomerase activity"/>
    <property type="evidence" value="ECO:0007669"/>
    <property type="project" value="UniProtKB-UniRule"/>
</dbReference>
<dbReference type="HAMAP" id="MF_00134_B">
    <property type="entry name" value="IGPS_B"/>
    <property type="match status" value="1"/>
</dbReference>
<comment type="similarity">
    <text evidence="6">In the C-terminal section; belongs to the TrpF family.</text>
</comment>
<evidence type="ECO:0000256" key="8">
    <source>
        <dbReference type="ARBA" id="ARBA00022793"/>
    </source>
</evidence>
<gene>
    <name evidence="19" type="primary">trpCF</name>
    <name evidence="15" type="synonym">trpC</name>
    <name evidence="16" type="synonym">trpF</name>
    <name evidence="19" type="ORF">GCM10007894_21190</name>
</gene>
<dbReference type="CDD" id="cd00331">
    <property type="entry name" value="IGPS"/>
    <property type="match status" value="1"/>
</dbReference>
<dbReference type="HAMAP" id="MF_00135">
    <property type="entry name" value="PRAI"/>
    <property type="match status" value="1"/>
</dbReference>
<dbReference type="FunFam" id="3.20.20.70:FF:000024">
    <property type="entry name" value="Indole-3-glycerol phosphate synthase"/>
    <property type="match status" value="1"/>
</dbReference>
<evidence type="ECO:0000313" key="20">
    <source>
        <dbReference type="Proteomes" id="UP001157439"/>
    </source>
</evidence>
<keyword evidence="7 15" id="KW-0028">Amino-acid biosynthesis</keyword>
<dbReference type="GO" id="GO:0000162">
    <property type="term" value="P:L-tryptophan biosynthetic process"/>
    <property type="evidence" value="ECO:0007669"/>
    <property type="project" value="UniProtKB-UniRule"/>
</dbReference>
<evidence type="ECO:0000256" key="7">
    <source>
        <dbReference type="ARBA" id="ARBA00022605"/>
    </source>
</evidence>
<reference evidence="19 20" key="1">
    <citation type="journal article" date="2014" name="Int. J. Syst. Evol. Microbiol.">
        <title>Complete genome sequence of Corynebacterium casei LMG S-19264T (=DSM 44701T), isolated from a smear-ripened cheese.</title>
        <authorList>
            <consortium name="US DOE Joint Genome Institute (JGI-PGF)"/>
            <person name="Walter F."/>
            <person name="Albersmeier A."/>
            <person name="Kalinowski J."/>
            <person name="Ruckert C."/>
        </authorList>
    </citation>
    <scope>NUCLEOTIDE SEQUENCE [LARGE SCALE GENOMIC DNA]</scope>
    <source>
        <strain evidence="19 20">NBRC 112785</strain>
    </source>
</reference>
<dbReference type="Pfam" id="PF00697">
    <property type="entry name" value="PRAI"/>
    <property type="match status" value="1"/>
</dbReference>
<dbReference type="InterPro" id="IPR011060">
    <property type="entry name" value="RibuloseP-bd_barrel"/>
</dbReference>
<dbReference type="Proteomes" id="UP001157439">
    <property type="component" value="Unassembled WGS sequence"/>
</dbReference>
<dbReference type="Pfam" id="PF00218">
    <property type="entry name" value="IGPS"/>
    <property type="match status" value="1"/>
</dbReference>
<keyword evidence="12 15" id="KW-0456">Lyase</keyword>
<dbReference type="InterPro" id="IPR001468">
    <property type="entry name" value="Indole-3-GlycerolPSynthase_CS"/>
</dbReference>